<name>A0ABS2GUP1_9LACO</name>
<feature type="domain" description="NADPH-dependent FMN reductase-like" evidence="1">
    <location>
        <begin position="2"/>
        <end position="136"/>
    </location>
</feature>
<organism evidence="2 3">
    <name type="scientific">Limosilactobacillus coleohominis</name>
    <dbReference type="NCBI Taxonomy" id="181675"/>
    <lineage>
        <taxon>Bacteria</taxon>
        <taxon>Bacillati</taxon>
        <taxon>Bacillota</taxon>
        <taxon>Bacilli</taxon>
        <taxon>Lactobacillales</taxon>
        <taxon>Lactobacillaceae</taxon>
        <taxon>Limosilactobacillus</taxon>
    </lineage>
</organism>
<dbReference type="PANTHER" id="PTHR43741">
    <property type="entry name" value="FMN-DEPENDENT NADH-AZOREDUCTASE 1"/>
    <property type="match status" value="1"/>
</dbReference>
<proteinExistence type="predicted"/>
<dbReference type="InterPro" id="IPR050104">
    <property type="entry name" value="FMN-dep_NADH:Q_OxRdtase_AzoR1"/>
</dbReference>
<evidence type="ECO:0000259" key="1">
    <source>
        <dbReference type="Pfam" id="PF03358"/>
    </source>
</evidence>
<comment type="caution">
    <text evidence="2">The sequence shown here is derived from an EMBL/GenBank/DDBJ whole genome shotgun (WGS) entry which is preliminary data.</text>
</comment>
<sequence>MCMLIINGSPLKNGAVHAITNRFSDGAQDAGQQVIQFDAGLDPLPMLSVDSNNQFQIDNARLNQLKSDMVKANTIVFSTPLYLFGMSAQMKTVIDYMQFWTKELHQEKTAVLIAVADTDNFDNVKSEFKEIFDDLGWRFGGQVLAGKVTGPDHLRFYPEVAYELGNSF</sequence>
<evidence type="ECO:0000313" key="2">
    <source>
        <dbReference type="EMBL" id="MBM6939992.1"/>
    </source>
</evidence>
<accession>A0ABS2GUP1</accession>
<protein>
    <submittedName>
        <fullName evidence="2">Flavodoxin family protein</fullName>
    </submittedName>
</protein>
<reference evidence="2 3" key="1">
    <citation type="journal article" date="2021" name="Sci. Rep.">
        <title>The distribution of antibiotic resistance genes in chicken gut microbiota commensals.</title>
        <authorList>
            <person name="Juricova H."/>
            <person name="Matiasovicova J."/>
            <person name="Kubasova T."/>
            <person name="Cejkova D."/>
            <person name="Rychlik I."/>
        </authorList>
    </citation>
    <scope>NUCLEOTIDE SEQUENCE [LARGE SCALE GENOMIC DNA]</scope>
    <source>
        <strain evidence="2 3">An574</strain>
    </source>
</reference>
<dbReference type="InterPro" id="IPR029039">
    <property type="entry name" value="Flavoprotein-like_sf"/>
</dbReference>
<dbReference type="SUPFAM" id="SSF52218">
    <property type="entry name" value="Flavoproteins"/>
    <property type="match status" value="1"/>
</dbReference>
<dbReference type="Gene3D" id="3.40.50.360">
    <property type="match status" value="1"/>
</dbReference>
<gene>
    <name evidence="2" type="ORF">H5975_00555</name>
</gene>
<dbReference type="PANTHER" id="PTHR43741:SF4">
    <property type="entry name" value="FMN-DEPENDENT NADH:QUINONE OXIDOREDUCTASE"/>
    <property type="match status" value="1"/>
</dbReference>
<dbReference type="Pfam" id="PF03358">
    <property type="entry name" value="FMN_red"/>
    <property type="match status" value="1"/>
</dbReference>
<dbReference type="EMBL" id="JACJKU010000003">
    <property type="protein sequence ID" value="MBM6939992.1"/>
    <property type="molecule type" value="Genomic_DNA"/>
</dbReference>
<dbReference type="InterPro" id="IPR005025">
    <property type="entry name" value="FMN_Rdtase-like_dom"/>
</dbReference>
<dbReference type="Proteomes" id="UP000785625">
    <property type="component" value="Unassembled WGS sequence"/>
</dbReference>
<keyword evidence="3" id="KW-1185">Reference proteome</keyword>
<evidence type="ECO:0000313" key="3">
    <source>
        <dbReference type="Proteomes" id="UP000785625"/>
    </source>
</evidence>